<keyword evidence="5 7" id="KW-0472">Membrane</keyword>
<feature type="transmembrane region" description="Helical" evidence="7">
    <location>
        <begin position="473"/>
        <end position="498"/>
    </location>
</feature>
<reference evidence="8 9" key="1">
    <citation type="journal article" date="2011" name="Cell">
        <title>Insight into structure and assembly of the nuclear pore complex by utilizing the genome of a eukaryotic thermophile.</title>
        <authorList>
            <person name="Amlacher S."/>
            <person name="Sarges P."/>
            <person name="Flemming D."/>
            <person name="van Noort V."/>
            <person name="Kunze R."/>
            <person name="Devos D.P."/>
            <person name="Arumugam M."/>
            <person name="Bork P."/>
            <person name="Hurt E."/>
        </authorList>
    </citation>
    <scope>NUCLEOTIDE SEQUENCE [LARGE SCALE GENOMIC DNA]</scope>
    <source>
        <strain evidence="9">DSM 1495 / CBS 144.50 / IMI 039719</strain>
    </source>
</reference>
<evidence type="ECO:0000256" key="3">
    <source>
        <dbReference type="ARBA" id="ARBA00022692"/>
    </source>
</evidence>
<evidence type="ECO:0000256" key="6">
    <source>
        <dbReference type="SAM" id="MobiDB-lite"/>
    </source>
</evidence>
<feature type="compositionally biased region" description="Polar residues" evidence="6">
    <location>
        <begin position="597"/>
        <end position="613"/>
    </location>
</feature>
<dbReference type="InterPro" id="IPR036259">
    <property type="entry name" value="MFS_trans_sf"/>
</dbReference>
<feature type="region of interest" description="Disordered" evidence="6">
    <location>
        <begin position="1020"/>
        <end position="1063"/>
    </location>
</feature>
<feature type="compositionally biased region" description="Low complexity" evidence="6">
    <location>
        <begin position="27"/>
        <end position="43"/>
    </location>
</feature>
<dbReference type="PANTHER" id="PTHR23506">
    <property type="entry name" value="GH10249P"/>
    <property type="match status" value="1"/>
</dbReference>
<dbReference type="RefSeq" id="XP_006690951.1">
    <property type="nucleotide sequence ID" value="XM_006690888.1"/>
</dbReference>
<dbReference type="AlphaFoldDB" id="G0RZT1"/>
<feature type="region of interest" description="Disordered" evidence="6">
    <location>
        <begin position="888"/>
        <end position="999"/>
    </location>
</feature>
<dbReference type="EMBL" id="GL988032">
    <property type="protein sequence ID" value="EGS23709.1"/>
    <property type="molecule type" value="Genomic_DNA"/>
</dbReference>
<feature type="transmembrane region" description="Helical" evidence="7">
    <location>
        <begin position="148"/>
        <end position="169"/>
    </location>
</feature>
<feature type="transmembrane region" description="Helical" evidence="7">
    <location>
        <begin position="505"/>
        <end position="524"/>
    </location>
</feature>
<dbReference type="InterPro" id="IPR011701">
    <property type="entry name" value="MFS"/>
</dbReference>
<feature type="transmembrane region" description="Helical" evidence="7">
    <location>
        <begin position="374"/>
        <end position="396"/>
    </location>
</feature>
<keyword evidence="9" id="KW-1185">Reference proteome</keyword>
<accession>G0RZT1</accession>
<name>G0RZT1_CHATD</name>
<dbReference type="Pfam" id="PF07690">
    <property type="entry name" value="MFS_1"/>
    <property type="match status" value="1"/>
</dbReference>
<comment type="subcellular location">
    <subcellularLocation>
        <location evidence="1">Membrane</location>
        <topology evidence="1">Multi-pass membrane protein</topology>
    </subcellularLocation>
</comment>
<feature type="region of interest" description="Disordered" evidence="6">
    <location>
        <begin position="1075"/>
        <end position="1111"/>
    </location>
</feature>
<gene>
    <name evidence="8" type="ORF">CTHT_0004080</name>
</gene>
<dbReference type="Proteomes" id="UP000008066">
    <property type="component" value="Unassembled WGS sequence"/>
</dbReference>
<feature type="compositionally biased region" description="Polar residues" evidence="6">
    <location>
        <begin position="1092"/>
        <end position="1109"/>
    </location>
</feature>
<dbReference type="InterPro" id="IPR050930">
    <property type="entry name" value="MFS_Vesicular_Transporter"/>
</dbReference>
<dbReference type="HOGENOM" id="CLU_266269_0_0_1"/>
<feature type="compositionally biased region" description="Basic residues" evidence="6">
    <location>
        <begin position="584"/>
        <end position="593"/>
    </location>
</feature>
<evidence type="ECO:0000256" key="7">
    <source>
        <dbReference type="SAM" id="Phobius"/>
    </source>
</evidence>
<dbReference type="eggNOG" id="KOG3764">
    <property type="taxonomic scope" value="Eukaryota"/>
</dbReference>
<feature type="region of interest" description="Disordered" evidence="6">
    <location>
        <begin position="566"/>
        <end position="613"/>
    </location>
</feature>
<feature type="region of interest" description="Disordered" evidence="6">
    <location>
        <begin position="1"/>
        <end position="100"/>
    </location>
</feature>
<feature type="transmembrane region" description="Helical" evidence="7">
    <location>
        <begin position="121"/>
        <end position="142"/>
    </location>
</feature>
<dbReference type="GO" id="GO:0016020">
    <property type="term" value="C:membrane"/>
    <property type="evidence" value="ECO:0007669"/>
    <property type="project" value="UniProtKB-SubCell"/>
</dbReference>
<dbReference type="Gene3D" id="1.20.1250.20">
    <property type="entry name" value="MFS general substrate transporter like domains"/>
    <property type="match status" value="1"/>
</dbReference>
<feature type="transmembrane region" description="Helical" evidence="7">
    <location>
        <begin position="246"/>
        <end position="264"/>
    </location>
</feature>
<dbReference type="GO" id="GO:0022857">
    <property type="term" value="F:transmembrane transporter activity"/>
    <property type="evidence" value="ECO:0007669"/>
    <property type="project" value="InterPro"/>
</dbReference>
<organism evidence="9">
    <name type="scientific">Chaetomium thermophilum (strain DSM 1495 / CBS 144.50 / IMI 039719)</name>
    <name type="common">Thermochaetoides thermophila</name>
    <dbReference type="NCBI Taxonomy" id="759272"/>
    <lineage>
        <taxon>Eukaryota</taxon>
        <taxon>Fungi</taxon>
        <taxon>Dikarya</taxon>
        <taxon>Ascomycota</taxon>
        <taxon>Pezizomycotina</taxon>
        <taxon>Sordariomycetes</taxon>
        <taxon>Sordariomycetidae</taxon>
        <taxon>Sordariales</taxon>
        <taxon>Chaetomiaceae</taxon>
        <taxon>Thermochaetoides</taxon>
    </lineage>
</organism>
<feature type="compositionally biased region" description="Low complexity" evidence="6">
    <location>
        <begin position="947"/>
        <end position="956"/>
    </location>
</feature>
<feature type="region of interest" description="Disordered" evidence="6">
    <location>
        <begin position="530"/>
        <end position="549"/>
    </location>
</feature>
<evidence type="ECO:0000256" key="2">
    <source>
        <dbReference type="ARBA" id="ARBA00022448"/>
    </source>
</evidence>
<protein>
    <submittedName>
        <fullName evidence="8">Putative transporter protein</fullName>
    </submittedName>
</protein>
<feature type="compositionally biased region" description="Basic residues" evidence="6">
    <location>
        <begin position="976"/>
        <end position="990"/>
    </location>
</feature>
<sequence length="1245" mass="133434">MAQEHSHSNSRPVERVDSLQMAQTAPTATQLEQQASQQQSPPLSHGLDAPAGTTEGAIETPSTSALPEPRNGPHLPDLNGGLNAGTATTTAFPSGGLGPNMSSRRMLAQNARTARRFHFQIWTAVLVSAYGGASAVISPLVSHLPQKGLWPFAVLFAGLVCAAAALRVFQSYSDVCSLIFARALQGISAAALTAAVSGIIAKVACAAGRQATPLSPAVTQNMAMTIAPAAAGLLHDYYNVNVVFQLAYGLVGANALLTLIAALANQSHQPTEGPDSCPVEPQARGYGTIHSGFPRSGSSPISSRSISPASFPLSFPPRSSHREPSTFHSNVTWSHRVLVAFFGYLVIGLLTSALQSVLPLFVQRQFKWPVSAAGLIFVPLSAPAALIGPLSGALVARIPTSARYLTAFGFTASIPAFVYLGQLDGSTKLKLHAFIMTLTGLSSAIALAGDPLIEELTNALNASGSTTTHVTTLPNLAASWGSFVGPLFAGAVTSLWGWAIMNRSLALVSAAAGLVSLFFLQGWIRSPAPEVRSHRTESSSDEESAPLLASERSGNAVFSKLAAHKQEGADCSRRSDSESSSPHTQKRRKHRRHFSVDNFSLTTSAGPGSIDSTTSSVRFQASLETPIPSLPRCTHSCDSKKPAAAPERRYVLREAAEEETTTTDPLLAEGSLYVIDEERDPAASTVKADSEAKKNKKKRKVAVFEEGTAPPELLARHRHHVVAINAIDGTAQMVEGADAQSVGHSVCVTENLSQNDDEEEELEQTATVRRYVVVIIEEDEAETAPGFKATLDKWWAPSIAPFPHSSQTPKTNLASKSAPAVVVFTLGFLGFLLVLAAIGHCIHDGRFNPSSRTAVLVYNASFAAAAAERLNPGGTISPDITAFLAQQVEQERQRAREEERARSREQSGQRTGPWQRGWSSLLPRGYGSGGAPTSGSRYGVGPPPPSSSGTGFPRPRQWWVRGPAHQRPNDLESGRHPTRPRQQHRRRPPRRRDSSESDSDIPWLSYCWWLDPDVDPDLPPYPGPSLSSVERRYPDPVDSASPPPYEEASQLAAEHESPAESAGLADGRHVLAGGEQSAGDAVDLPREPPPQTAQSSGTSMFPSPESQQDGFLEGNTVHVAGRKHPVPSPQLRIILDPPSQNFTKLKFTINPKPKTPKMTRSHDNKARATNIVTPLEWTDEVPHKWCGKLDKGRFGKPNKAHKCDACMRFRARGIKAQQAAGRERVREKMDWVASGVWWDAGGPGC</sequence>
<dbReference type="OrthoDB" id="5086884at2759"/>
<feature type="compositionally biased region" description="Basic and acidic residues" evidence="6">
    <location>
        <begin position="889"/>
        <end position="907"/>
    </location>
</feature>
<evidence type="ECO:0000256" key="5">
    <source>
        <dbReference type="ARBA" id="ARBA00023136"/>
    </source>
</evidence>
<dbReference type="PANTHER" id="PTHR23506:SF23">
    <property type="entry name" value="GH10249P"/>
    <property type="match status" value="1"/>
</dbReference>
<dbReference type="STRING" id="759272.G0RZT1"/>
<dbReference type="SUPFAM" id="SSF103473">
    <property type="entry name" value="MFS general substrate transporter"/>
    <property type="match status" value="1"/>
</dbReference>
<evidence type="ECO:0000313" key="8">
    <source>
        <dbReference type="EMBL" id="EGS23709.1"/>
    </source>
</evidence>
<feature type="compositionally biased region" description="Basic and acidic residues" evidence="6">
    <location>
        <begin position="566"/>
        <end position="577"/>
    </location>
</feature>
<feature type="transmembrane region" description="Helical" evidence="7">
    <location>
        <begin position="181"/>
        <end position="201"/>
    </location>
</feature>
<evidence type="ECO:0000313" key="9">
    <source>
        <dbReference type="Proteomes" id="UP000008066"/>
    </source>
</evidence>
<evidence type="ECO:0000256" key="4">
    <source>
        <dbReference type="ARBA" id="ARBA00022989"/>
    </source>
</evidence>
<keyword evidence="4 7" id="KW-1133">Transmembrane helix</keyword>
<dbReference type="GeneID" id="18254446"/>
<feature type="compositionally biased region" description="Basic and acidic residues" evidence="6">
    <location>
        <begin position="1"/>
        <end position="17"/>
    </location>
</feature>
<feature type="transmembrane region" description="Helical" evidence="7">
    <location>
        <begin position="337"/>
        <end position="362"/>
    </location>
</feature>
<dbReference type="KEGG" id="cthr:CTHT_0004080"/>
<keyword evidence="2" id="KW-0813">Transport</keyword>
<evidence type="ECO:0000256" key="1">
    <source>
        <dbReference type="ARBA" id="ARBA00004141"/>
    </source>
</evidence>
<keyword evidence="3 7" id="KW-0812">Transmembrane</keyword>
<feature type="compositionally biased region" description="Low complexity" evidence="6">
    <location>
        <begin position="78"/>
        <end position="91"/>
    </location>
</feature>
<feature type="transmembrane region" description="Helical" evidence="7">
    <location>
        <begin position="402"/>
        <end position="421"/>
    </location>
</feature>
<proteinExistence type="predicted"/>